<evidence type="ECO:0000313" key="3">
    <source>
        <dbReference type="EMBL" id="MFC7332949.1"/>
    </source>
</evidence>
<dbReference type="Proteomes" id="UP001596456">
    <property type="component" value="Unassembled WGS sequence"/>
</dbReference>
<gene>
    <name evidence="3" type="ORF">ACFQPS_07215</name>
</gene>
<dbReference type="SUPFAM" id="SSF89796">
    <property type="entry name" value="CoA-transferase family III (CaiB/BaiF)"/>
    <property type="match status" value="1"/>
</dbReference>
<dbReference type="InterPro" id="IPR023606">
    <property type="entry name" value="CoA-Trfase_III_dom_1_sf"/>
</dbReference>
<dbReference type="EMBL" id="JBHTCM010000008">
    <property type="protein sequence ID" value="MFC7332949.1"/>
    <property type="molecule type" value="Genomic_DNA"/>
</dbReference>
<feature type="region of interest" description="Disordered" evidence="2">
    <location>
        <begin position="47"/>
        <end position="73"/>
    </location>
</feature>
<feature type="compositionally biased region" description="Basic and acidic residues" evidence="2">
    <location>
        <begin position="47"/>
        <end position="57"/>
    </location>
</feature>
<comment type="caution">
    <text evidence="3">The sequence shown here is derived from an EMBL/GenBank/DDBJ whole genome shotgun (WGS) entry which is preliminary data.</text>
</comment>
<dbReference type="Pfam" id="PF02515">
    <property type="entry name" value="CoA_transf_3"/>
    <property type="match status" value="1"/>
</dbReference>
<dbReference type="Gene3D" id="3.30.1540.10">
    <property type="entry name" value="formyl-coa transferase, domain 3"/>
    <property type="match status" value="1"/>
</dbReference>
<dbReference type="PANTHER" id="PTHR48207">
    <property type="entry name" value="SUCCINATE--HYDROXYMETHYLGLUTARATE COA-TRANSFERASE"/>
    <property type="match status" value="1"/>
</dbReference>
<dbReference type="RefSeq" id="WP_377357723.1">
    <property type="nucleotide sequence ID" value="NZ_JBHTCM010000008.1"/>
</dbReference>
<name>A0ABW2KU11_9PROT</name>
<sequence length="414" mass="44471">MPSKHPPAPPVTGPLAGVRVLDMSRVLAGPSCTQILGDLGADVVKVEKPGQGDDTRRWGPPYLEDAEGTPTGESSYYLSANRNKRSLTLDFTKPEGQALARRLVGHADVLVENYRTGTLARYGLGYDDLHIAYPRLVYCSITGFGQTGPYAARAGYDFMVQGMGGIMSLTGEPGGQPMKTGVAIADLMAGTYAAIGILAALRHRDLSGRGQHLDMALLDTQVAWLSNAGQYFLTSGTPVPRTGNGHPTIVPYQTFEAADGWIILAVGNDEQFRRFCTFAGRPELADDPRFATNPARVGNRAETVAEVAALIRRQPAAHWLEGLERLGVPCGPINDIPAVFADPQVQARGMRVSLEHAAAGGPVDLIGSPVRLSETPVNYRYAPPTLGQHTETVLSDWLHMQPDEVARLRQTGVI</sequence>
<keyword evidence="4" id="KW-1185">Reference proteome</keyword>
<reference evidence="4" key="1">
    <citation type="journal article" date="2019" name="Int. J. Syst. Evol. Microbiol.">
        <title>The Global Catalogue of Microorganisms (GCM) 10K type strain sequencing project: providing services to taxonomists for standard genome sequencing and annotation.</title>
        <authorList>
            <consortium name="The Broad Institute Genomics Platform"/>
            <consortium name="The Broad Institute Genome Sequencing Center for Infectious Disease"/>
            <person name="Wu L."/>
            <person name="Ma J."/>
        </authorList>
    </citation>
    <scope>NUCLEOTIDE SEQUENCE [LARGE SCALE GENOMIC DNA]</scope>
    <source>
        <strain evidence="4">CGMCC 1.16275</strain>
    </source>
</reference>
<dbReference type="PANTHER" id="PTHR48207:SF3">
    <property type="entry name" value="SUCCINATE--HYDROXYMETHYLGLUTARATE COA-TRANSFERASE"/>
    <property type="match status" value="1"/>
</dbReference>
<protein>
    <submittedName>
        <fullName evidence="3">CaiB/BaiF CoA transferase family protein</fullName>
    </submittedName>
</protein>
<dbReference type="Gene3D" id="3.40.50.10540">
    <property type="entry name" value="Crotonobetainyl-coa:carnitine coa-transferase, domain 1"/>
    <property type="match status" value="1"/>
</dbReference>
<organism evidence="3 4">
    <name type="scientific">Rhodocista pekingensis</name>
    <dbReference type="NCBI Taxonomy" id="201185"/>
    <lineage>
        <taxon>Bacteria</taxon>
        <taxon>Pseudomonadati</taxon>
        <taxon>Pseudomonadota</taxon>
        <taxon>Alphaproteobacteria</taxon>
        <taxon>Rhodospirillales</taxon>
        <taxon>Azospirillaceae</taxon>
        <taxon>Rhodocista</taxon>
    </lineage>
</organism>
<dbReference type="InterPro" id="IPR044855">
    <property type="entry name" value="CoA-Trfase_III_dom3_sf"/>
</dbReference>
<evidence type="ECO:0000313" key="4">
    <source>
        <dbReference type="Proteomes" id="UP001596456"/>
    </source>
</evidence>
<dbReference type="InterPro" id="IPR050483">
    <property type="entry name" value="CoA-transferase_III_domain"/>
</dbReference>
<evidence type="ECO:0000256" key="1">
    <source>
        <dbReference type="ARBA" id="ARBA00022679"/>
    </source>
</evidence>
<keyword evidence="1 3" id="KW-0808">Transferase</keyword>
<dbReference type="GO" id="GO:0016740">
    <property type="term" value="F:transferase activity"/>
    <property type="evidence" value="ECO:0007669"/>
    <property type="project" value="UniProtKB-KW"/>
</dbReference>
<proteinExistence type="predicted"/>
<accession>A0ABW2KU11</accession>
<evidence type="ECO:0000256" key="2">
    <source>
        <dbReference type="SAM" id="MobiDB-lite"/>
    </source>
</evidence>
<dbReference type="InterPro" id="IPR003673">
    <property type="entry name" value="CoA-Trfase_fam_III"/>
</dbReference>